<keyword evidence="7 11" id="KW-0456">Lyase</keyword>
<name>A0A8B7XAF8_MICMU</name>
<evidence type="ECO:0000256" key="5">
    <source>
        <dbReference type="ARBA" id="ARBA00022723"/>
    </source>
</evidence>
<dbReference type="PANTHER" id="PTHR18952:SF282">
    <property type="entry name" value="CARBONIC ANHYDRASE 1"/>
    <property type="match status" value="1"/>
</dbReference>
<dbReference type="GeneTree" id="ENSGT00940000161270"/>
<dbReference type="GO" id="GO:0008270">
    <property type="term" value="F:zinc ion binding"/>
    <property type="evidence" value="ECO:0007669"/>
    <property type="project" value="UniProtKB-UniRule"/>
</dbReference>
<evidence type="ECO:0000256" key="9">
    <source>
        <dbReference type="ARBA" id="ARBA00045744"/>
    </source>
</evidence>
<evidence type="ECO:0000256" key="7">
    <source>
        <dbReference type="ARBA" id="ARBA00023239"/>
    </source>
</evidence>
<comment type="catalytic activity">
    <reaction evidence="10 11">
        <text>hydrogencarbonate + H(+) = CO2 + H2O</text>
        <dbReference type="Rhea" id="RHEA:10748"/>
        <dbReference type="ChEBI" id="CHEBI:15377"/>
        <dbReference type="ChEBI" id="CHEBI:15378"/>
        <dbReference type="ChEBI" id="CHEBI:16526"/>
        <dbReference type="ChEBI" id="CHEBI:17544"/>
        <dbReference type="EC" id="4.2.1.1"/>
    </reaction>
</comment>
<accession>A0A8B7XAF8</accession>
<keyword evidence="4" id="KW-0963">Cytoplasm</keyword>
<dbReference type="SMART" id="SM01057">
    <property type="entry name" value="Carb_anhydrase"/>
    <property type="match status" value="1"/>
</dbReference>
<dbReference type="GO" id="GO:0004089">
    <property type="term" value="F:carbonate dehydratase activity"/>
    <property type="evidence" value="ECO:0007669"/>
    <property type="project" value="UniProtKB-UniRule"/>
</dbReference>
<dbReference type="Ensembl" id="ENSMICT00000064046.1">
    <property type="protein sequence ID" value="ENSMICP00000048652.1"/>
    <property type="gene ID" value="ENSMICG00000043736.1"/>
</dbReference>
<reference evidence="13" key="2">
    <citation type="submission" date="2016-12" db="EMBL/GenBank/DDBJ databases">
        <title>Mouse lemur reference genome and diversity panel.</title>
        <authorList>
            <person name="Harris R."/>
            <person name="Larsen P."/>
            <person name="Liu Y."/>
            <person name="Hughes D.S."/>
            <person name="Murali S."/>
            <person name="Raveendran M."/>
            <person name="Korchina V."/>
            <person name="Wang M."/>
            <person name="Jhangiani S."/>
            <person name="Bandaranaike D."/>
            <person name="Bellair M."/>
            <person name="Blankenburg K."/>
            <person name="Chao H."/>
            <person name="Dahdouli M."/>
            <person name="Dinh H."/>
            <person name="Doddapaneni H."/>
            <person name="English A."/>
            <person name="Firestine M."/>
            <person name="Gnanaolivu R."/>
            <person name="Gross S."/>
            <person name="Hernandez B."/>
            <person name="Javaid M."/>
            <person name="Jayaseelan J."/>
            <person name="Jones J."/>
            <person name="Khan Z."/>
            <person name="Kovar C."/>
            <person name="Kurapati P."/>
            <person name="Le B."/>
            <person name="Lee S."/>
            <person name="Li M."/>
            <person name="Mathew T."/>
            <person name="Narasimhan A."/>
            <person name="Ngo D."/>
            <person name="Nguyen L."/>
            <person name="Okwuonu G."/>
            <person name="Ongeri F."/>
            <person name="Osuji N."/>
            <person name="Pu L.-L."/>
            <person name="Puazo M."/>
            <person name="Quiroz J."/>
            <person name="Raj R."/>
            <person name="Rajbhandari K."/>
            <person name="Reid J.G."/>
            <person name="Santibanez J."/>
            <person name="Sexton D."/>
            <person name="Skinner E."/>
            <person name="Vee V."/>
            <person name="Weissenberger G."/>
            <person name="Wu Y."/>
            <person name="Xin Y."/>
            <person name="Han Y."/>
            <person name="Campbell C."/>
            <person name="Brown A."/>
            <person name="Sullivan B."/>
            <person name="Shelton J."/>
            <person name="Brown S."/>
            <person name="Dudchenko O."/>
            <person name="Machol I."/>
            <person name="Durand N."/>
            <person name="Shamim M."/>
            <person name="Lieberman A."/>
            <person name="Muzny D.M."/>
            <person name="Richards S."/>
            <person name="Yoder A."/>
            <person name="Worley K.C."/>
            <person name="Rogers J."/>
            <person name="Gibbs R.A."/>
        </authorList>
    </citation>
    <scope>NUCLEOTIDE SEQUENCE [LARGE SCALE GENOMIC DNA]</scope>
</reference>
<feature type="domain" description="Alpha-carbonic anhydrase" evidence="12">
    <location>
        <begin position="4"/>
        <end position="261"/>
    </location>
</feature>
<comment type="cofactor">
    <cofactor evidence="1 11">
        <name>Zn(2+)</name>
        <dbReference type="ChEBI" id="CHEBI:29105"/>
    </cofactor>
</comment>
<keyword evidence="14" id="KW-1185">Reference proteome</keyword>
<protein>
    <recommendedName>
        <fullName evidence="11">Carbonic anhydrase</fullName>
        <ecNumber evidence="11">4.2.1.1</ecNumber>
    </recommendedName>
</protein>
<evidence type="ECO:0000256" key="4">
    <source>
        <dbReference type="ARBA" id="ARBA00022490"/>
    </source>
</evidence>
<keyword evidence="6 11" id="KW-0862">Zinc</keyword>
<dbReference type="InterPro" id="IPR018338">
    <property type="entry name" value="Carbonic_anhydrase_a-class_CS"/>
</dbReference>
<evidence type="ECO:0000256" key="8">
    <source>
        <dbReference type="ARBA" id="ARBA00036058"/>
    </source>
</evidence>
<keyword evidence="5 11" id="KW-0479">Metal-binding</keyword>
<dbReference type="InterPro" id="IPR023561">
    <property type="entry name" value="Carbonic_anhydrase_a-class"/>
</dbReference>
<comment type="similarity">
    <text evidence="3 11">Belongs to the alpha-carbonic anhydrase family.</text>
</comment>
<reference evidence="13" key="3">
    <citation type="submission" date="2025-05" db="UniProtKB">
        <authorList>
            <consortium name="Ensembl"/>
        </authorList>
    </citation>
    <scope>IDENTIFICATION</scope>
</reference>
<dbReference type="PROSITE" id="PS00162">
    <property type="entry name" value="ALPHA_CA_1"/>
    <property type="match status" value="1"/>
</dbReference>
<dbReference type="RefSeq" id="XP_020144499.1">
    <property type="nucleotide sequence ID" value="XM_020288910.1"/>
</dbReference>
<comment type="subcellular location">
    <subcellularLocation>
        <location evidence="2">Cytoplasm</location>
    </subcellularLocation>
</comment>
<evidence type="ECO:0000256" key="3">
    <source>
        <dbReference type="ARBA" id="ARBA00010718"/>
    </source>
</evidence>
<dbReference type="EMBL" id="ABDC03013097">
    <property type="status" value="NOT_ANNOTATED_CDS"/>
    <property type="molecule type" value="Genomic_DNA"/>
</dbReference>
<comment type="catalytic activity">
    <reaction evidence="8">
        <text>urea = cyanamide + H2O</text>
        <dbReference type="Rhea" id="RHEA:23056"/>
        <dbReference type="ChEBI" id="CHEBI:15377"/>
        <dbReference type="ChEBI" id="CHEBI:16199"/>
        <dbReference type="ChEBI" id="CHEBI:16698"/>
        <dbReference type="EC" id="4.2.1.69"/>
    </reaction>
</comment>
<dbReference type="EMBL" id="ABDC03013098">
    <property type="status" value="NOT_ANNOTATED_CDS"/>
    <property type="molecule type" value="Genomic_DNA"/>
</dbReference>
<evidence type="ECO:0000256" key="11">
    <source>
        <dbReference type="RuleBase" id="RU367011"/>
    </source>
</evidence>
<dbReference type="PROSITE" id="PS51144">
    <property type="entry name" value="ALPHA_CA_2"/>
    <property type="match status" value="1"/>
</dbReference>
<comment type="function">
    <text evidence="9">Catalyzes the reversible hydration of carbon dioxide. Can hydrate cyanamide to urea.</text>
</comment>
<dbReference type="SUPFAM" id="SSF51069">
    <property type="entry name" value="Carbonic anhydrase"/>
    <property type="match status" value="1"/>
</dbReference>
<dbReference type="Proteomes" id="UP000694394">
    <property type="component" value="Chromosome 9"/>
</dbReference>
<evidence type="ECO:0000256" key="6">
    <source>
        <dbReference type="ARBA" id="ARBA00022833"/>
    </source>
</evidence>
<evidence type="ECO:0000313" key="13">
    <source>
        <dbReference type="Ensembl" id="ENSMICP00000027333.2"/>
    </source>
</evidence>
<dbReference type="GO" id="GO:0005737">
    <property type="term" value="C:cytoplasm"/>
    <property type="evidence" value="ECO:0007669"/>
    <property type="project" value="UniProtKB-SubCell"/>
</dbReference>
<dbReference type="CTD" id="759"/>
<dbReference type="AlphaFoldDB" id="A0A8B7XAF8"/>
<reference evidence="13" key="1">
    <citation type="submission" date="2007-07" db="EMBL/GenBank/DDBJ databases">
        <authorList>
            <consortium name="The Genome Sequencing Platform"/>
            <consortium name="The Genome Assembly Team"/>
            <person name="Lindblad-Toh K."/>
            <person name="DiPalma F."/>
            <person name="Gnerre S."/>
            <person name="Clamp M."/>
            <person name="Lander E.S."/>
        </authorList>
    </citation>
    <scope>NUCLEOTIDE SEQUENCE [LARGE SCALE GENOMIC DNA]</scope>
</reference>
<dbReference type="EC" id="4.2.1.1" evidence="11"/>
<dbReference type="GO" id="GO:0018820">
    <property type="term" value="F:cyanamide hydratase activity"/>
    <property type="evidence" value="ECO:0007669"/>
    <property type="project" value="UniProtKB-EC"/>
</dbReference>
<dbReference type="InterPro" id="IPR036398">
    <property type="entry name" value="CA_dom_sf"/>
</dbReference>
<sequence length="262" mass="29128">MASPDWAYDGKNGPEHWSKLYPIADGNNQSPIDIKPSEAKYDASLKPISVSYNPDTAKEIINVGHSFHVNFEDSDNRSVLKGGPLIENYRLYQFHFHWGSTNDCGSEHTVDGIKYAGELHIVHWNAAKYASIAEALSKADGLAIIAVLMKVDQANPKLQKVLDALSAVKTKGKRAPFTNFDPSILLPSSLDYWTYPGSLTHPPLYESITWMVCKEHISVSSEQLAQFRSVLSNVEGENAVPILNNHRRPQPLKGRTVRASFL</sequence>
<dbReference type="InterPro" id="IPR001148">
    <property type="entry name" value="CA_dom"/>
</dbReference>
<evidence type="ECO:0000256" key="1">
    <source>
        <dbReference type="ARBA" id="ARBA00001947"/>
    </source>
</evidence>
<dbReference type="GO" id="GO:0004064">
    <property type="term" value="F:arylesterase activity"/>
    <property type="evidence" value="ECO:0007669"/>
    <property type="project" value="Ensembl"/>
</dbReference>
<organism evidence="13 14">
    <name type="scientific">Microcebus murinus</name>
    <name type="common">Gray mouse lemur</name>
    <name type="synonym">Lemur murinus</name>
    <dbReference type="NCBI Taxonomy" id="30608"/>
    <lineage>
        <taxon>Eukaryota</taxon>
        <taxon>Metazoa</taxon>
        <taxon>Chordata</taxon>
        <taxon>Craniata</taxon>
        <taxon>Vertebrata</taxon>
        <taxon>Euteleostomi</taxon>
        <taxon>Mammalia</taxon>
        <taxon>Eutheria</taxon>
        <taxon>Euarchontoglires</taxon>
        <taxon>Primates</taxon>
        <taxon>Strepsirrhini</taxon>
        <taxon>Lemuriformes</taxon>
        <taxon>Cheirogaleidae</taxon>
        <taxon>Microcebus</taxon>
    </lineage>
</organism>
<dbReference type="Gene3D" id="3.10.200.10">
    <property type="entry name" value="Alpha carbonic anhydrase"/>
    <property type="match status" value="1"/>
</dbReference>
<evidence type="ECO:0000313" key="14">
    <source>
        <dbReference type="Proteomes" id="UP000694394"/>
    </source>
</evidence>
<gene>
    <name evidence="13" type="primary">CA1</name>
</gene>
<evidence type="ECO:0000256" key="10">
    <source>
        <dbReference type="ARBA" id="ARBA00048348"/>
    </source>
</evidence>
<dbReference type="KEGG" id="mmur:105876543"/>
<dbReference type="Ensembl" id="ENSMICT00000052702.2">
    <property type="protein sequence ID" value="ENSMICP00000027333.2"/>
    <property type="gene ID" value="ENSMICG00000043736.1"/>
</dbReference>
<dbReference type="OrthoDB" id="429145at2759"/>
<proteinExistence type="inferred from homology"/>
<evidence type="ECO:0000256" key="2">
    <source>
        <dbReference type="ARBA" id="ARBA00004496"/>
    </source>
</evidence>
<dbReference type="Pfam" id="PF00194">
    <property type="entry name" value="Carb_anhydrase"/>
    <property type="match status" value="1"/>
</dbReference>
<dbReference type="FunFam" id="3.10.200.10:FF:000001">
    <property type="entry name" value="Carbonic anhydrase 2"/>
    <property type="match status" value="1"/>
</dbReference>
<comment type="function">
    <text evidence="11">Reversible hydration of carbon dioxide.</text>
</comment>
<evidence type="ECO:0000259" key="12">
    <source>
        <dbReference type="PROSITE" id="PS51144"/>
    </source>
</evidence>
<dbReference type="PANTHER" id="PTHR18952">
    <property type="entry name" value="CARBONIC ANHYDRASE"/>
    <property type="match status" value="1"/>
</dbReference>
<dbReference type="RefSeq" id="XP_020144498.1">
    <property type="nucleotide sequence ID" value="XM_020288909.1"/>
</dbReference>